<sequence length="84" mass="8936">MGQSPSSPLATCLNAVCNGRSDCVAYPSDPLYQISWVNRYNLDIEVVPIAVTHPETPQDVSGFVKCAAANNVKVQPKSGGHSYA</sequence>
<dbReference type="GO" id="GO:0050660">
    <property type="term" value="F:flavin adenine dinucleotide binding"/>
    <property type="evidence" value="ECO:0007669"/>
    <property type="project" value="InterPro"/>
</dbReference>
<name>A0AAN7Z5M7_9PEZI</name>
<comment type="similarity">
    <text evidence="1">Belongs to the oxygen-dependent FAD-linked oxidoreductase family.</text>
</comment>
<accession>A0AAN7Z5M7</accession>
<evidence type="ECO:0008006" key="5">
    <source>
        <dbReference type="Google" id="ProtNLM"/>
    </source>
</evidence>
<dbReference type="EMBL" id="JAWHQM010000006">
    <property type="protein sequence ID" value="KAK5627998.1"/>
    <property type="molecule type" value="Genomic_DNA"/>
</dbReference>
<gene>
    <name evidence="3" type="ORF">RRF57_003713</name>
</gene>
<evidence type="ECO:0000313" key="3">
    <source>
        <dbReference type="EMBL" id="KAK5627998.1"/>
    </source>
</evidence>
<dbReference type="InterPro" id="IPR036318">
    <property type="entry name" value="FAD-bd_PCMH-like_sf"/>
</dbReference>
<dbReference type="InterPro" id="IPR016167">
    <property type="entry name" value="FAD-bd_PCMH_sub1"/>
</dbReference>
<reference evidence="3 4" key="1">
    <citation type="submission" date="2023-10" db="EMBL/GenBank/DDBJ databases">
        <title>Draft genome sequence of Xylaria bambusicola isolate GMP-LS, the root and basal stem rot pathogen of sugarcane in Indonesia.</title>
        <authorList>
            <person name="Selvaraj P."/>
            <person name="Muralishankar V."/>
            <person name="Muruganantham S."/>
            <person name="Sp S."/>
            <person name="Haryani S."/>
            <person name="Lau K.J.X."/>
            <person name="Naqvi N.I."/>
        </authorList>
    </citation>
    <scope>NUCLEOTIDE SEQUENCE [LARGE SCALE GENOMIC DNA]</scope>
    <source>
        <strain evidence="3">GMP-LS</strain>
    </source>
</reference>
<evidence type="ECO:0000256" key="2">
    <source>
        <dbReference type="ARBA" id="ARBA00023002"/>
    </source>
</evidence>
<dbReference type="GO" id="GO:0016491">
    <property type="term" value="F:oxidoreductase activity"/>
    <property type="evidence" value="ECO:0007669"/>
    <property type="project" value="UniProtKB-KW"/>
</dbReference>
<dbReference type="Gene3D" id="3.30.43.10">
    <property type="entry name" value="Uridine Diphospho-n-acetylenolpyruvylglucosamine Reductase, domain 2"/>
    <property type="match status" value="1"/>
</dbReference>
<comment type="caution">
    <text evidence="3">The sequence shown here is derived from an EMBL/GenBank/DDBJ whole genome shotgun (WGS) entry which is preliminary data.</text>
</comment>
<evidence type="ECO:0000256" key="1">
    <source>
        <dbReference type="ARBA" id="ARBA00005466"/>
    </source>
</evidence>
<dbReference type="InterPro" id="IPR006093">
    <property type="entry name" value="Oxy_OxRdtase_FAD_BS"/>
</dbReference>
<proteinExistence type="inferred from homology"/>
<dbReference type="Proteomes" id="UP001305414">
    <property type="component" value="Unassembled WGS sequence"/>
</dbReference>
<dbReference type="SUPFAM" id="SSF56176">
    <property type="entry name" value="FAD-binding/transporter-associated domain-like"/>
    <property type="match status" value="1"/>
</dbReference>
<keyword evidence="4" id="KW-1185">Reference proteome</keyword>
<protein>
    <recommendedName>
        <fullName evidence="5">FAD linked oxidase N-terminal domain-containing protein</fullName>
    </recommendedName>
</protein>
<evidence type="ECO:0000313" key="4">
    <source>
        <dbReference type="Proteomes" id="UP001305414"/>
    </source>
</evidence>
<keyword evidence="2" id="KW-0560">Oxidoreductase</keyword>
<organism evidence="3 4">
    <name type="scientific">Xylaria bambusicola</name>
    <dbReference type="NCBI Taxonomy" id="326684"/>
    <lineage>
        <taxon>Eukaryota</taxon>
        <taxon>Fungi</taxon>
        <taxon>Dikarya</taxon>
        <taxon>Ascomycota</taxon>
        <taxon>Pezizomycotina</taxon>
        <taxon>Sordariomycetes</taxon>
        <taxon>Xylariomycetidae</taxon>
        <taxon>Xylariales</taxon>
        <taxon>Xylariaceae</taxon>
        <taxon>Xylaria</taxon>
    </lineage>
</organism>
<dbReference type="AlphaFoldDB" id="A0AAN7Z5M7"/>
<dbReference type="PROSITE" id="PS00862">
    <property type="entry name" value="OX2_COVAL_FAD"/>
    <property type="match status" value="1"/>
</dbReference>